<evidence type="ECO:0000313" key="2">
    <source>
        <dbReference type="EMBL" id="KKP47195.1"/>
    </source>
</evidence>
<dbReference type="AlphaFoldDB" id="A0A0G0C7J9"/>
<dbReference type="PROSITE" id="PS50819">
    <property type="entry name" value="INTEIN_ENDONUCLEASE"/>
    <property type="match status" value="1"/>
</dbReference>
<dbReference type="SUPFAM" id="SSF55608">
    <property type="entry name" value="Homing endonucleases"/>
    <property type="match status" value="1"/>
</dbReference>
<dbReference type="InterPro" id="IPR004860">
    <property type="entry name" value="LAGLIDADG_dom"/>
</dbReference>
<dbReference type="Pfam" id="PF14528">
    <property type="entry name" value="LAGLIDADG_3"/>
    <property type="match status" value="1"/>
</dbReference>
<dbReference type="InterPro" id="IPR004042">
    <property type="entry name" value="Intein_endonuc_central"/>
</dbReference>
<accession>A0A0G0C7J9</accession>
<sequence>MPSKYSDSRIKFPKGEQRKFLESALQKSNLDSIKFSRLVNVSPRTIRDWKREKYNITENAVKILCNKHDIILPNNLEQLKINWQNLRSETCRIGAKARYKIYGNFSTPEGRRKGGHNALQILRKRGLAAWCSKPYLYPKKSIRLAEFVGIMLGDGGITKEQATVTLNTVADKKYIKYVANLGKTLFGQKPKIAPRKDCKATNLRYSGINLINYLLKIGLKKGDKVKQQVSVPMWIMGSIEYKIACLRGLMDTDGCISRCTHKYKSKSYTYLNPCFANRSKPLLNFVTKTLDELNLHPSVAGERIWLYNKASVIDYFNIVGSSNFRLLRYKEDIPNGSGKSLLNFDA</sequence>
<dbReference type="InterPro" id="IPR027434">
    <property type="entry name" value="Homing_endonucl"/>
</dbReference>
<organism evidence="2 3">
    <name type="scientific">Candidatus Woesebacteria bacterium GW2011_GWA2_33_28</name>
    <dbReference type="NCBI Taxonomy" id="1618561"/>
    <lineage>
        <taxon>Bacteria</taxon>
        <taxon>Candidatus Woeseibacteriota</taxon>
    </lineage>
</organism>
<gene>
    <name evidence="2" type="ORF">UR38_C0005G0008</name>
</gene>
<comment type="caution">
    <text evidence="2">The sequence shown here is derived from an EMBL/GenBank/DDBJ whole genome shotgun (WGS) entry which is preliminary data.</text>
</comment>
<feature type="domain" description="DOD-type homing endonuclease" evidence="1">
    <location>
        <begin position="147"/>
        <end position="295"/>
    </location>
</feature>
<dbReference type="Gene3D" id="3.10.28.10">
    <property type="entry name" value="Homing endonucleases"/>
    <property type="match status" value="1"/>
</dbReference>
<protein>
    <recommendedName>
        <fullName evidence="1">DOD-type homing endonuclease domain-containing protein</fullName>
    </recommendedName>
</protein>
<evidence type="ECO:0000313" key="3">
    <source>
        <dbReference type="Proteomes" id="UP000033995"/>
    </source>
</evidence>
<dbReference type="Proteomes" id="UP000033995">
    <property type="component" value="Unassembled WGS sequence"/>
</dbReference>
<dbReference type="EMBL" id="LBOZ01000005">
    <property type="protein sequence ID" value="KKP47195.1"/>
    <property type="molecule type" value="Genomic_DNA"/>
</dbReference>
<reference evidence="2 3" key="1">
    <citation type="journal article" date="2015" name="Nature">
        <title>rRNA introns, odd ribosomes, and small enigmatic genomes across a large radiation of phyla.</title>
        <authorList>
            <person name="Brown C.T."/>
            <person name="Hug L.A."/>
            <person name="Thomas B.C."/>
            <person name="Sharon I."/>
            <person name="Castelle C.J."/>
            <person name="Singh A."/>
            <person name="Wilkins M.J."/>
            <person name="Williams K.H."/>
            <person name="Banfield J.F."/>
        </authorList>
    </citation>
    <scope>NUCLEOTIDE SEQUENCE [LARGE SCALE GENOMIC DNA]</scope>
</reference>
<proteinExistence type="predicted"/>
<name>A0A0G0C7J9_9BACT</name>
<dbReference type="GO" id="GO:0004519">
    <property type="term" value="F:endonuclease activity"/>
    <property type="evidence" value="ECO:0007669"/>
    <property type="project" value="InterPro"/>
</dbReference>
<evidence type="ECO:0000259" key="1">
    <source>
        <dbReference type="PROSITE" id="PS50819"/>
    </source>
</evidence>